<sequence>METIAKLKHEMSVLSRQVTAVSQELQEMTSNLHNPSVALLMPRARPASVSSHCRPCPASPTIGTCGLFR</sequence>
<evidence type="ECO:0000313" key="2">
    <source>
        <dbReference type="Proteomes" id="UP001279410"/>
    </source>
</evidence>
<protein>
    <submittedName>
        <fullName evidence="1">Potassium voltage-gated channel subfamily H member 8-like isoform X1</fullName>
    </submittedName>
</protein>
<dbReference type="EMBL" id="BRZM01002575">
    <property type="protein sequence ID" value="GLD74917.1"/>
    <property type="molecule type" value="Genomic_DNA"/>
</dbReference>
<gene>
    <name evidence="1" type="ORF">AKAME5_002624900</name>
</gene>
<comment type="caution">
    <text evidence="1">The sequence shown here is derived from an EMBL/GenBank/DDBJ whole genome shotgun (WGS) entry which is preliminary data.</text>
</comment>
<reference evidence="1" key="1">
    <citation type="submission" date="2022-08" db="EMBL/GenBank/DDBJ databases">
        <title>Genome sequencing of akame (Lates japonicus).</title>
        <authorList>
            <person name="Hashiguchi Y."/>
            <person name="Takahashi H."/>
        </authorList>
    </citation>
    <scope>NUCLEOTIDE SEQUENCE</scope>
    <source>
        <strain evidence="1">Kochi</strain>
    </source>
</reference>
<evidence type="ECO:0000313" key="1">
    <source>
        <dbReference type="EMBL" id="GLD74917.1"/>
    </source>
</evidence>
<dbReference type="Proteomes" id="UP001279410">
    <property type="component" value="Unassembled WGS sequence"/>
</dbReference>
<organism evidence="1 2">
    <name type="scientific">Lates japonicus</name>
    <name type="common">Japanese lates</name>
    <dbReference type="NCBI Taxonomy" id="270547"/>
    <lineage>
        <taxon>Eukaryota</taxon>
        <taxon>Metazoa</taxon>
        <taxon>Chordata</taxon>
        <taxon>Craniata</taxon>
        <taxon>Vertebrata</taxon>
        <taxon>Euteleostomi</taxon>
        <taxon>Actinopterygii</taxon>
        <taxon>Neopterygii</taxon>
        <taxon>Teleostei</taxon>
        <taxon>Neoteleostei</taxon>
        <taxon>Acanthomorphata</taxon>
        <taxon>Carangaria</taxon>
        <taxon>Carangaria incertae sedis</taxon>
        <taxon>Centropomidae</taxon>
        <taxon>Lates</taxon>
    </lineage>
</organism>
<accession>A0AAD3NN13</accession>
<name>A0AAD3NN13_LATJO</name>
<keyword evidence="2" id="KW-1185">Reference proteome</keyword>
<proteinExistence type="predicted"/>
<dbReference type="AlphaFoldDB" id="A0AAD3NN13"/>